<gene>
    <name evidence="2" type="ORF">ORQ98_09800</name>
</gene>
<name>A0ABT5U9N1_9GAMM</name>
<feature type="transmembrane region" description="Helical" evidence="1">
    <location>
        <begin position="461"/>
        <end position="486"/>
    </location>
</feature>
<dbReference type="Proteomes" id="UP001528823">
    <property type="component" value="Unassembled WGS sequence"/>
</dbReference>
<evidence type="ECO:0000256" key="1">
    <source>
        <dbReference type="SAM" id="Phobius"/>
    </source>
</evidence>
<keyword evidence="1" id="KW-0812">Transmembrane</keyword>
<feature type="transmembrane region" description="Helical" evidence="1">
    <location>
        <begin position="498"/>
        <end position="517"/>
    </location>
</feature>
<dbReference type="RefSeq" id="WP_274688624.1">
    <property type="nucleotide sequence ID" value="NZ_JAPMOU010000010.1"/>
</dbReference>
<reference evidence="2 3" key="1">
    <citation type="submission" date="2022-11" db="EMBL/GenBank/DDBJ databases">
        <title>Spartinivicinus poritis sp. nov., isolated from scleractinian coral Porites lutea.</title>
        <authorList>
            <person name="Zhang G."/>
            <person name="Cai L."/>
            <person name="Wei Q."/>
        </authorList>
    </citation>
    <scope>NUCLEOTIDE SEQUENCE [LARGE SCALE GENOMIC DNA]</scope>
    <source>
        <strain evidence="2 3">A2-2</strain>
    </source>
</reference>
<feature type="transmembrane region" description="Helical" evidence="1">
    <location>
        <begin position="104"/>
        <end position="122"/>
    </location>
</feature>
<accession>A0ABT5U9N1</accession>
<sequence length="669" mass="75741">MFFRSADKNDFCVLVFFLAFSSSIIYLSLQVRNTYEMRELEWFYIVNFLYLSFVLGQLSLHIFSNSVLSFIEKKVFPLLLLFLLLLPARVFDILGGWFLWVDDILLLGYFITVVAFFISNLLKNRELIFIAPLHCIFSYLLAMVFFVLFNRYMSANLFGAEYLDLGYLQHDPLMFSALSTMVAKFNVSSLGIDAFAPISYHFFALALIGKISHLSEVRSIYGLFVTTQVFFFPVFLFALVAVSRYVCKYLSADIFWLKKGGAGLSLLWIAVAFIILSLVDYMDPWKSYISSETAYVGISLAFFSVFVMIHNIKKLAEDKIILLFLFISVFMVVLTKPPVGVFLLFFISYLYARLSYGQARWLVANVKVFGIGFLAIILAYPLVNNPFQSLQVSLLKMFNSTATYPAVAFALKMLLGLSLIFLVVFLNRNRLGKLFIVCECLMLLSILSIAIPLVVDVAGGSGYYIFQPILMTSALVMLSSLTFLMLKHFSASLNGIKLNFVLHTTASVMLLMTFWLFSYQVGYQYDLLNRYASGLINSIGNSGTDGYTGNNINVYVESTNQGRWIKSLREFLQDNNVGLSNTITGVFVEKDSNIFWKYAPSCKLAPLFLPGLVGLPLVGAREDADRCWYWPEYYTKSFDGDDVCQLIEGGPLKQIISVSDNSFSIKDCT</sequence>
<feature type="transmembrane region" description="Helical" evidence="1">
    <location>
        <begin position="12"/>
        <end position="30"/>
    </location>
</feature>
<feature type="transmembrane region" description="Helical" evidence="1">
    <location>
        <begin position="262"/>
        <end position="281"/>
    </location>
</feature>
<feature type="transmembrane region" description="Helical" evidence="1">
    <location>
        <begin position="42"/>
        <end position="63"/>
    </location>
</feature>
<feature type="transmembrane region" description="Helical" evidence="1">
    <location>
        <begin position="403"/>
        <end position="427"/>
    </location>
</feature>
<feature type="transmembrane region" description="Helical" evidence="1">
    <location>
        <begin position="75"/>
        <end position="98"/>
    </location>
</feature>
<feature type="transmembrane region" description="Helical" evidence="1">
    <location>
        <begin position="293"/>
        <end position="309"/>
    </location>
</feature>
<keyword evidence="3" id="KW-1185">Reference proteome</keyword>
<feature type="transmembrane region" description="Helical" evidence="1">
    <location>
        <begin position="220"/>
        <end position="242"/>
    </location>
</feature>
<feature type="transmembrane region" description="Helical" evidence="1">
    <location>
        <begin position="362"/>
        <end position="383"/>
    </location>
</feature>
<keyword evidence="1" id="KW-1133">Transmembrane helix</keyword>
<comment type="caution">
    <text evidence="2">The sequence shown here is derived from an EMBL/GenBank/DDBJ whole genome shotgun (WGS) entry which is preliminary data.</text>
</comment>
<feature type="transmembrane region" description="Helical" evidence="1">
    <location>
        <begin position="321"/>
        <end position="350"/>
    </location>
</feature>
<proteinExistence type="predicted"/>
<feature type="transmembrane region" description="Helical" evidence="1">
    <location>
        <begin position="129"/>
        <end position="149"/>
    </location>
</feature>
<protein>
    <submittedName>
        <fullName evidence="2">Uncharacterized protein</fullName>
    </submittedName>
</protein>
<feature type="transmembrane region" description="Helical" evidence="1">
    <location>
        <begin position="187"/>
        <end position="208"/>
    </location>
</feature>
<feature type="transmembrane region" description="Helical" evidence="1">
    <location>
        <begin position="434"/>
        <end position="455"/>
    </location>
</feature>
<evidence type="ECO:0000313" key="3">
    <source>
        <dbReference type="Proteomes" id="UP001528823"/>
    </source>
</evidence>
<dbReference type="EMBL" id="JAPMOU010000010">
    <property type="protein sequence ID" value="MDE1462267.1"/>
    <property type="molecule type" value="Genomic_DNA"/>
</dbReference>
<organism evidence="2 3">
    <name type="scientific">Spartinivicinus poritis</name>
    <dbReference type="NCBI Taxonomy" id="2994640"/>
    <lineage>
        <taxon>Bacteria</taxon>
        <taxon>Pseudomonadati</taxon>
        <taxon>Pseudomonadota</taxon>
        <taxon>Gammaproteobacteria</taxon>
        <taxon>Oceanospirillales</taxon>
        <taxon>Zooshikellaceae</taxon>
        <taxon>Spartinivicinus</taxon>
    </lineage>
</organism>
<keyword evidence="1" id="KW-0472">Membrane</keyword>
<evidence type="ECO:0000313" key="2">
    <source>
        <dbReference type="EMBL" id="MDE1462267.1"/>
    </source>
</evidence>